<evidence type="ECO:0000256" key="4">
    <source>
        <dbReference type="ARBA" id="ARBA00022679"/>
    </source>
</evidence>
<dbReference type="GO" id="GO:0019265">
    <property type="term" value="P:glycine biosynthetic process, by transamination of glyoxylate"/>
    <property type="evidence" value="ECO:0007669"/>
    <property type="project" value="TreeGrafter"/>
</dbReference>
<dbReference type="EMBL" id="JAACVF010000171">
    <property type="protein sequence ID" value="NCN65587.1"/>
    <property type="molecule type" value="Genomic_DNA"/>
</dbReference>
<evidence type="ECO:0000256" key="1">
    <source>
        <dbReference type="ARBA" id="ARBA00001933"/>
    </source>
</evidence>
<keyword evidence="5" id="KW-0663">Pyridoxal phosphate</keyword>
<comment type="similarity">
    <text evidence="2">Belongs to the class-V pyridoxal-phosphate-dependent aminotransferase family.</text>
</comment>
<dbReference type="PANTHER" id="PTHR21152:SF24">
    <property type="entry name" value="ALANINE--GLYOXYLATE AMINOTRANSFERASE 1"/>
    <property type="match status" value="1"/>
</dbReference>
<organism evidence="7 9">
    <name type="scientific">Candidatus Altarchaeum hamiconexum</name>
    <dbReference type="NCBI Taxonomy" id="1803513"/>
    <lineage>
        <taxon>Archaea</taxon>
        <taxon>Candidatus Altarchaeota</taxon>
        <taxon>Candidatus Altiarchaeia</taxon>
        <taxon>Candidatus Altarchaeales</taxon>
        <taxon>Candidatus Altarchaeaceae</taxon>
        <taxon>Candidatus Altarchaeum</taxon>
    </lineage>
</organism>
<evidence type="ECO:0000256" key="5">
    <source>
        <dbReference type="ARBA" id="ARBA00022898"/>
    </source>
</evidence>
<dbReference type="InterPro" id="IPR024169">
    <property type="entry name" value="SP_NH2Trfase/AEP_transaminase"/>
</dbReference>
<evidence type="ECO:0000313" key="8">
    <source>
        <dbReference type="EMBL" id="NCS90851.1"/>
    </source>
</evidence>
<dbReference type="InterPro" id="IPR015422">
    <property type="entry name" value="PyrdxlP-dep_Trfase_small"/>
</dbReference>
<accession>A0A8J7YVM4</accession>
<proteinExistence type="inferred from homology"/>
<dbReference type="GO" id="GO:0008453">
    <property type="term" value="F:alanine-glyoxylate transaminase activity"/>
    <property type="evidence" value="ECO:0007669"/>
    <property type="project" value="TreeGrafter"/>
</dbReference>
<dbReference type="Gene3D" id="3.40.640.10">
    <property type="entry name" value="Type I PLP-dependent aspartate aminotransferase-like (Major domain)"/>
    <property type="match status" value="1"/>
</dbReference>
<dbReference type="Gene3D" id="3.90.1150.10">
    <property type="entry name" value="Aspartate Aminotransferase, domain 1"/>
    <property type="match status" value="1"/>
</dbReference>
<protein>
    <submittedName>
        <fullName evidence="7">Alanine--glyoxylate aminotransferase family protein</fullName>
    </submittedName>
</protein>
<name>A0A8J7YVM4_9ARCH</name>
<dbReference type="SUPFAM" id="SSF53383">
    <property type="entry name" value="PLP-dependent transferases"/>
    <property type="match status" value="1"/>
</dbReference>
<evidence type="ECO:0000256" key="2">
    <source>
        <dbReference type="ARBA" id="ARBA00009236"/>
    </source>
</evidence>
<dbReference type="InterPro" id="IPR015421">
    <property type="entry name" value="PyrdxlP-dep_Trfase_major"/>
</dbReference>
<gene>
    <name evidence="8" type="ORF">GW779_00280</name>
    <name evidence="7" type="ORF">GW910_05980</name>
</gene>
<dbReference type="Proteomes" id="UP000738826">
    <property type="component" value="Unassembled WGS sequence"/>
</dbReference>
<evidence type="ECO:0000313" key="7">
    <source>
        <dbReference type="EMBL" id="NCN65587.1"/>
    </source>
</evidence>
<dbReference type="AlphaFoldDB" id="A0A8J7YVM4"/>
<dbReference type="GO" id="GO:0004760">
    <property type="term" value="F:L-serine-pyruvate transaminase activity"/>
    <property type="evidence" value="ECO:0007669"/>
    <property type="project" value="TreeGrafter"/>
</dbReference>
<dbReference type="PIRSF" id="PIRSF000524">
    <property type="entry name" value="SPT"/>
    <property type="match status" value="1"/>
</dbReference>
<dbReference type="PANTHER" id="PTHR21152">
    <property type="entry name" value="AMINOTRANSFERASE CLASS V"/>
    <property type="match status" value="1"/>
</dbReference>
<reference evidence="7" key="1">
    <citation type="submission" date="2019-11" db="EMBL/GenBank/DDBJ databases">
        <title>Lipid analysis of CO2-rich subsurface aquifers suggests an autotrophy-based deep biosphere with lysolipids enriched in CPR bacteria.</title>
        <authorList>
            <person name="Probst A.J."/>
            <person name="Elling F.J."/>
            <person name="Castelle C.J."/>
            <person name="Zhu Q."/>
            <person name="Elvert M."/>
            <person name="Birarda G."/>
            <person name="Holman H.-Y."/>
            <person name="Lane K.R."/>
            <person name="Ladd B."/>
            <person name="Ryan M.C."/>
            <person name="Woyke T."/>
            <person name="Hinrichs K.-U."/>
            <person name="Banfield J.F."/>
        </authorList>
    </citation>
    <scope>NUCLEOTIDE SEQUENCE</scope>
    <source>
        <strain evidence="7">CG_2015-01_33_1645</strain>
        <strain evidence="8">CG_2015-04_33_537</strain>
    </source>
</reference>
<sequence>MEKPKLFAIGPVYVNEKVRNEMSRQMFSHRSNTYRELHSSLVQKLKKLMKTNNEILIFTSSSSGIMEACARNLVKGDEKVLCISCGAFGERFGKIFELNGKNVKILSNEWGKANLPDEIDNALSEDTYALVTLIHNETSTGLMNPLKEISDVVKKHNVLFAVDTVSSMGGANVNVDDYGIDICFFGSQKCLATPPGIAIGSVSNRALSKSKEVKNKGFYLNFEILKKSNDKNETPVTPPIPQMFAMSMSIDLIFEEGHENVVERHKNIAKFVRDRIKDIGFEIFPDENFASQTLTCADFENFKKAYPKFDVNVMKEEMKKRGFILANGYGKIKDKTFRIGNMGNVMKDDVKEMLDNLEEVVNMFKPKFDT</sequence>
<dbReference type="InterPro" id="IPR001763">
    <property type="entry name" value="Rhodanese-like_dom"/>
</dbReference>
<dbReference type="InterPro" id="IPR015424">
    <property type="entry name" value="PyrdxlP-dep_Trfase"/>
</dbReference>
<keyword evidence="3 7" id="KW-0032">Aminotransferase</keyword>
<dbReference type="Proteomes" id="UP000768163">
    <property type="component" value="Unassembled WGS sequence"/>
</dbReference>
<dbReference type="EMBL" id="JAACQH010000004">
    <property type="protein sequence ID" value="NCS90851.1"/>
    <property type="molecule type" value="Genomic_DNA"/>
</dbReference>
<dbReference type="Pfam" id="PF00266">
    <property type="entry name" value="Aminotran_5"/>
    <property type="match status" value="1"/>
</dbReference>
<evidence type="ECO:0000313" key="9">
    <source>
        <dbReference type="Proteomes" id="UP000768163"/>
    </source>
</evidence>
<comment type="caution">
    <text evidence="7">The sequence shown here is derived from an EMBL/GenBank/DDBJ whole genome shotgun (WGS) entry which is preliminary data.</text>
</comment>
<dbReference type="InterPro" id="IPR000192">
    <property type="entry name" value="Aminotrans_V_dom"/>
</dbReference>
<comment type="cofactor">
    <cofactor evidence="1">
        <name>pyridoxal 5'-phosphate</name>
        <dbReference type="ChEBI" id="CHEBI:597326"/>
    </cofactor>
</comment>
<feature type="domain" description="Rhodanese" evidence="6">
    <location>
        <begin position="80"/>
        <end position="119"/>
    </location>
</feature>
<evidence type="ECO:0000256" key="3">
    <source>
        <dbReference type="ARBA" id="ARBA00022576"/>
    </source>
</evidence>
<evidence type="ECO:0000259" key="6">
    <source>
        <dbReference type="PROSITE" id="PS50206"/>
    </source>
</evidence>
<dbReference type="PROSITE" id="PS50206">
    <property type="entry name" value="RHODANESE_3"/>
    <property type="match status" value="1"/>
</dbReference>
<keyword evidence="4" id="KW-0808">Transferase</keyword>